<dbReference type="AlphaFoldDB" id="A0A2Z6LUG4"/>
<name>A0A2Z6LUG4_TRISU</name>
<keyword evidence="2" id="KW-0804">Transcription</keyword>
<dbReference type="Proteomes" id="UP000242715">
    <property type="component" value="Unassembled WGS sequence"/>
</dbReference>
<gene>
    <name evidence="4" type="ORF">TSUD_197650</name>
</gene>
<keyword evidence="2" id="KW-0806">Transcription termination</keyword>
<proteinExistence type="inferred from homology"/>
<keyword evidence="2" id="KW-0805">Transcription regulation</keyword>
<dbReference type="SMART" id="SM00733">
    <property type="entry name" value="Mterf"/>
    <property type="match status" value="3"/>
</dbReference>
<evidence type="ECO:0000256" key="3">
    <source>
        <dbReference type="ARBA" id="ARBA00022946"/>
    </source>
</evidence>
<dbReference type="InterPro" id="IPR003690">
    <property type="entry name" value="MTERF"/>
</dbReference>
<accession>A0A2Z6LUG4</accession>
<organism evidence="4 5">
    <name type="scientific">Trifolium subterraneum</name>
    <name type="common">Subterranean clover</name>
    <dbReference type="NCBI Taxonomy" id="3900"/>
    <lineage>
        <taxon>Eukaryota</taxon>
        <taxon>Viridiplantae</taxon>
        <taxon>Streptophyta</taxon>
        <taxon>Embryophyta</taxon>
        <taxon>Tracheophyta</taxon>
        <taxon>Spermatophyta</taxon>
        <taxon>Magnoliopsida</taxon>
        <taxon>eudicotyledons</taxon>
        <taxon>Gunneridae</taxon>
        <taxon>Pentapetalae</taxon>
        <taxon>rosids</taxon>
        <taxon>fabids</taxon>
        <taxon>Fabales</taxon>
        <taxon>Fabaceae</taxon>
        <taxon>Papilionoideae</taxon>
        <taxon>50 kb inversion clade</taxon>
        <taxon>NPAAA clade</taxon>
        <taxon>Hologalegina</taxon>
        <taxon>IRL clade</taxon>
        <taxon>Trifolieae</taxon>
        <taxon>Trifolium</taxon>
    </lineage>
</organism>
<dbReference type="Gene3D" id="1.25.70.10">
    <property type="entry name" value="Transcription termination factor 3, mitochondrial"/>
    <property type="match status" value="1"/>
</dbReference>
<evidence type="ECO:0000256" key="2">
    <source>
        <dbReference type="ARBA" id="ARBA00022472"/>
    </source>
</evidence>
<dbReference type="EMBL" id="DF973113">
    <property type="protein sequence ID" value="GAU11141.1"/>
    <property type="molecule type" value="Genomic_DNA"/>
</dbReference>
<keyword evidence="5" id="KW-1185">Reference proteome</keyword>
<evidence type="ECO:0000256" key="1">
    <source>
        <dbReference type="ARBA" id="ARBA00007692"/>
    </source>
</evidence>
<dbReference type="OrthoDB" id="637682at2759"/>
<dbReference type="PANTHER" id="PTHR13068:SF172">
    <property type="entry name" value="TRANSCRIPTION TERMINATION FACTOR FAMILY PROTEIN"/>
    <property type="match status" value="1"/>
</dbReference>
<protein>
    <submittedName>
        <fullName evidence="4">Uncharacterized protein</fullName>
    </submittedName>
</protein>
<evidence type="ECO:0000313" key="5">
    <source>
        <dbReference type="Proteomes" id="UP000242715"/>
    </source>
</evidence>
<comment type="similarity">
    <text evidence="1">Belongs to the mTERF family.</text>
</comment>
<sequence length="198" mass="22931">MKPNVEFLLDFGVTPSSIYRLLTTRPSMICCTTTNLKKLVEEIKELGFDPSKYNFCVALLTKRAITKSQWVAKVDAFKNWGFSEDQIFNAFKKQPSFMLRSPDKLNAVMHFWIKQLGWDPLLLLAAPDLFGFSLEKRLIPRASVVQYLLSKGLMKKDASLTTPFYFTDELFLQKYVNRFDEEAYRLLKLYQGEGASIR</sequence>
<dbReference type="InterPro" id="IPR038538">
    <property type="entry name" value="MTERF_sf"/>
</dbReference>
<dbReference type="GO" id="GO:0003676">
    <property type="term" value="F:nucleic acid binding"/>
    <property type="evidence" value="ECO:0007669"/>
    <property type="project" value="InterPro"/>
</dbReference>
<evidence type="ECO:0000313" key="4">
    <source>
        <dbReference type="EMBL" id="GAU11141.1"/>
    </source>
</evidence>
<keyword evidence="3" id="KW-0809">Transit peptide</keyword>
<dbReference type="GO" id="GO:0006353">
    <property type="term" value="P:DNA-templated transcription termination"/>
    <property type="evidence" value="ECO:0007669"/>
    <property type="project" value="UniProtKB-KW"/>
</dbReference>
<dbReference type="PANTHER" id="PTHR13068">
    <property type="entry name" value="CGI-12 PROTEIN-RELATED"/>
    <property type="match status" value="1"/>
</dbReference>
<dbReference type="FunFam" id="1.25.70.10:FF:000001">
    <property type="entry name" value="Mitochondrial transcription termination factor-like"/>
    <property type="match status" value="1"/>
</dbReference>
<reference evidence="5" key="1">
    <citation type="journal article" date="2017" name="Front. Plant Sci.">
        <title>Climate Clever Clovers: New Paradigm to Reduce the Environmental Footprint of Ruminants by Breeding Low Methanogenic Forages Utilizing Haplotype Variation.</title>
        <authorList>
            <person name="Kaur P."/>
            <person name="Appels R."/>
            <person name="Bayer P.E."/>
            <person name="Keeble-Gagnere G."/>
            <person name="Wang J."/>
            <person name="Hirakawa H."/>
            <person name="Shirasawa K."/>
            <person name="Vercoe P."/>
            <person name="Stefanova K."/>
            <person name="Durmic Z."/>
            <person name="Nichols P."/>
            <person name="Revell C."/>
            <person name="Isobe S.N."/>
            <person name="Edwards D."/>
            <person name="Erskine W."/>
        </authorList>
    </citation>
    <scope>NUCLEOTIDE SEQUENCE [LARGE SCALE GENOMIC DNA]</scope>
    <source>
        <strain evidence="5">cv. Daliak</strain>
    </source>
</reference>
<dbReference type="Pfam" id="PF02536">
    <property type="entry name" value="mTERF"/>
    <property type="match status" value="1"/>
</dbReference>